<feature type="transmembrane region" description="Helical" evidence="1">
    <location>
        <begin position="39"/>
        <end position="60"/>
    </location>
</feature>
<reference evidence="2 3" key="2">
    <citation type="submission" date="2024-08" db="EMBL/GenBank/DDBJ databases">
        <title>Phylogenomic analyses of a clade within the roseobacter group suggest taxonomic reassignments of species of the genera Aestuariivita, Citreicella, Loktanella, Nautella, Pelagibaca, Ruegeria, Thalassobius, Thiobacimonas and Tropicibacter, and the proposal o.</title>
        <authorList>
            <person name="Jeon C.O."/>
        </authorList>
    </citation>
    <scope>NUCLEOTIDE SEQUENCE [LARGE SCALE GENOMIC DNA]</scope>
    <source>
        <strain evidence="2 3">SS1-5</strain>
    </source>
</reference>
<keyword evidence="3" id="KW-1185">Reference proteome</keyword>
<dbReference type="EMBL" id="CP151767">
    <property type="protein sequence ID" value="WZU68732.1"/>
    <property type="molecule type" value="Genomic_DNA"/>
</dbReference>
<dbReference type="RefSeq" id="WP_342078023.1">
    <property type="nucleotide sequence ID" value="NZ_CP151767.2"/>
</dbReference>
<evidence type="ECO:0000313" key="3">
    <source>
        <dbReference type="Proteomes" id="UP001470809"/>
    </source>
</evidence>
<dbReference type="InterPro" id="IPR045936">
    <property type="entry name" value="DUF6356"/>
</dbReference>
<proteinExistence type="predicted"/>
<keyword evidence="1" id="KW-0472">Membrane</keyword>
<keyword evidence="1" id="KW-0812">Transmembrane</keyword>
<dbReference type="KEGG" id="yrh:AABB31_07610"/>
<protein>
    <submittedName>
        <fullName evidence="2">DUF6356 family protein</fullName>
    </submittedName>
</protein>
<dbReference type="Proteomes" id="UP001470809">
    <property type="component" value="Chromosome"/>
</dbReference>
<accession>A0AAN0NJQ8</accession>
<name>A0AAN0NJQ8_9RHOB</name>
<evidence type="ECO:0000313" key="2">
    <source>
        <dbReference type="EMBL" id="WZU68732.1"/>
    </source>
</evidence>
<dbReference type="Pfam" id="PF19883">
    <property type="entry name" value="DUF6356"/>
    <property type="match status" value="1"/>
</dbReference>
<evidence type="ECO:0000256" key="1">
    <source>
        <dbReference type="SAM" id="Phobius"/>
    </source>
</evidence>
<gene>
    <name evidence="2" type="ORF">AABB31_07610</name>
</gene>
<organism evidence="2 3">
    <name type="scientific">Yoonia rhodophyticola</name>
    <dbReference type="NCBI Taxonomy" id="3137370"/>
    <lineage>
        <taxon>Bacteria</taxon>
        <taxon>Pseudomonadati</taxon>
        <taxon>Pseudomonadota</taxon>
        <taxon>Alphaproteobacteria</taxon>
        <taxon>Rhodobacterales</taxon>
        <taxon>Paracoccaceae</taxon>
        <taxon>Yoonia</taxon>
    </lineage>
</organism>
<dbReference type="AlphaFoldDB" id="A0AAN0NJQ8"/>
<sequence>MSDVSRPAARNNPLIAIFCDHPATVNESYLGHMRFALSFAFWLGMATVAALIHALVPALCETTASRILKRLHAKIAQRH</sequence>
<reference evidence="3" key="1">
    <citation type="submission" date="2024-04" db="EMBL/GenBank/DDBJ databases">
        <title>Phylogenomic analyses of a clade within the roseobacter group suggest taxonomic reassignments of species of the genera Aestuariivita, Citreicella, Loktanella, Nautella, Pelagibaca, Ruegeria, Thalassobius, Thiobacimonas and Tropicibacter, and the proposal o.</title>
        <authorList>
            <person name="Jeon C.O."/>
        </authorList>
    </citation>
    <scope>NUCLEOTIDE SEQUENCE [LARGE SCALE GENOMIC DNA]</scope>
    <source>
        <strain evidence="3">SS1-5</strain>
    </source>
</reference>
<keyword evidence="1" id="KW-1133">Transmembrane helix</keyword>